<dbReference type="PANTHER" id="PTHR43072:SF23">
    <property type="entry name" value="UPF0039 PROTEIN C11D3.02C"/>
    <property type="match status" value="1"/>
</dbReference>
<comment type="caution">
    <text evidence="4">The sequence shown here is derived from an EMBL/GenBank/DDBJ whole genome shotgun (WGS) entry which is preliminary data.</text>
</comment>
<dbReference type="Gene3D" id="3.40.630.30">
    <property type="match status" value="1"/>
</dbReference>
<gene>
    <name evidence="4" type="ORF">GJ691_05725</name>
</gene>
<keyword evidence="1 4" id="KW-0808">Transferase</keyword>
<organism evidence="4 5">
    <name type="scientific">Maribacter luteus</name>
    <dbReference type="NCBI Taxonomy" id="2594478"/>
    <lineage>
        <taxon>Bacteria</taxon>
        <taxon>Pseudomonadati</taxon>
        <taxon>Bacteroidota</taxon>
        <taxon>Flavobacteriia</taxon>
        <taxon>Flavobacteriales</taxon>
        <taxon>Flavobacteriaceae</taxon>
        <taxon>Maribacter</taxon>
    </lineage>
</organism>
<feature type="domain" description="N-acetyltransferase" evidence="3">
    <location>
        <begin position="4"/>
        <end position="155"/>
    </location>
</feature>
<evidence type="ECO:0000313" key="5">
    <source>
        <dbReference type="Proteomes" id="UP000443153"/>
    </source>
</evidence>
<sequence length="165" mass="18400">MATLKTREMQSSDWNAVAKIYAEGIATGYATFEKNIPTYESWNNTHLPMCRLVAVKNSNVMGWAALSPVSSRCVYGGVAEVSIYVSEKYKGHGVGSMLINKLISQSEDKGFWTLQSGIFPENESSIALHKKAGFRYIGRREKVGQLNGIWKDNLLFERRSKSVGI</sequence>
<evidence type="ECO:0000256" key="2">
    <source>
        <dbReference type="ARBA" id="ARBA00023315"/>
    </source>
</evidence>
<keyword evidence="5" id="KW-1185">Reference proteome</keyword>
<dbReference type="GO" id="GO:0016747">
    <property type="term" value="F:acyltransferase activity, transferring groups other than amino-acyl groups"/>
    <property type="evidence" value="ECO:0007669"/>
    <property type="project" value="InterPro"/>
</dbReference>
<keyword evidence="2" id="KW-0012">Acyltransferase</keyword>
<dbReference type="OrthoDB" id="9799096at2"/>
<dbReference type="AlphaFoldDB" id="A0A6I2MKQ0"/>
<evidence type="ECO:0000256" key="1">
    <source>
        <dbReference type="ARBA" id="ARBA00022679"/>
    </source>
</evidence>
<name>A0A6I2MKQ0_9FLAO</name>
<dbReference type="PROSITE" id="PS51186">
    <property type="entry name" value="GNAT"/>
    <property type="match status" value="1"/>
</dbReference>
<evidence type="ECO:0000259" key="3">
    <source>
        <dbReference type="PROSITE" id="PS51186"/>
    </source>
</evidence>
<dbReference type="PANTHER" id="PTHR43072">
    <property type="entry name" value="N-ACETYLTRANSFERASE"/>
    <property type="match status" value="1"/>
</dbReference>
<dbReference type="EMBL" id="WKJH01000002">
    <property type="protein sequence ID" value="MRX63662.1"/>
    <property type="molecule type" value="Genomic_DNA"/>
</dbReference>
<proteinExistence type="predicted"/>
<accession>A0A6I2MKQ0</accession>
<dbReference type="Proteomes" id="UP000443153">
    <property type="component" value="Unassembled WGS sequence"/>
</dbReference>
<evidence type="ECO:0000313" key="4">
    <source>
        <dbReference type="EMBL" id="MRX63662.1"/>
    </source>
</evidence>
<reference evidence="4 5" key="1">
    <citation type="submission" date="2019-11" db="EMBL/GenBank/DDBJ databases">
        <title>Maribacter lutea sp. nov., a marine bacterium isolated from intertidal sand.</title>
        <authorList>
            <person name="Liu A."/>
        </authorList>
    </citation>
    <scope>NUCLEOTIDE SEQUENCE [LARGE SCALE GENOMIC DNA]</scope>
    <source>
        <strain evidence="4 5">RZ05</strain>
    </source>
</reference>
<dbReference type="SUPFAM" id="SSF55729">
    <property type="entry name" value="Acyl-CoA N-acyltransferases (Nat)"/>
    <property type="match status" value="1"/>
</dbReference>
<protein>
    <submittedName>
        <fullName evidence="4">GNAT family N-acetyltransferase</fullName>
    </submittedName>
</protein>
<dbReference type="InterPro" id="IPR016181">
    <property type="entry name" value="Acyl_CoA_acyltransferase"/>
</dbReference>
<dbReference type="CDD" id="cd04301">
    <property type="entry name" value="NAT_SF"/>
    <property type="match status" value="1"/>
</dbReference>
<dbReference type="Pfam" id="PF00583">
    <property type="entry name" value="Acetyltransf_1"/>
    <property type="match status" value="1"/>
</dbReference>
<dbReference type="InterPro" id="IPR000182">
    <property type="entry name" value="GNAT_dom"/>
</dbReference>